<comment type="caution">
    <text evidence="2">The sequence shown here is derived from an EMBL/GenBank/DDBJ whole genome shotgun (WGS) entry which is preliminary data.</text>
</comment>
<evidence type="ECO:0000313" key="4">
    <source>
        <dbReference type="Proteomes" id="UP000319026"/>
    </source>
</evidence>
<dbReference type="Proteomes" id="UP000319026">
    <property type="component" value="Unassembled WGS sequence"/>
</dbReference>
<organism evidence="2 4">
    <name type="scientific">Bacteroides fragilis</name>
    <dbReference type="NCBI Taxonomy" id="817"/>
    <lineage>
        <taxon>Bacteria</taxon>
        <taxon>Pseudomonadati</taxon>
        <taxon>Bacteroidota</taxon>
        <taxon>Bacteroidia</taxon>
        <taxon>Bacteroidales</taxon>
        <taxon>Bacteroidaceae</taxon>
        <taxon>Bacteroides</taxon>
    </lineage>
</organism>
<dbReference type="EMBL" id="VOHT01000006">
    <property type="protein sequence ID" value="TWV47670.1"/>
    <property type="molecule type" value="Genomic_DNA"/>
</dbReference>
<evidence type="ECO:0000313" key="1">
    <source>
        <dbReference type="EMBL" id="TWV40553.1"/>
    </source>
</evidence>
<name>A0AB38PSJ8_BACFG</name>
<dbReference type="EMBL" id="VOHV01000006">
    <property type="protein sequence ID" value="TWV40553.1"/>
    <property type="molecule type" value="Genomic_DNA"/>
</dbReference>
<dbReference type="Proteomes" id="UP000315444">
    <property type="component" value="Unassembled WGS sequence"/>
</dbReference>
<accession>A0AB38PSJ8</accession>
<reference evidence="2 4" key="2">
    <citation type="submission" date="2019-07" db="EMBL/GenBank/DDBJ databases">
        <title>Genome Sequencing of Bacteroides fragilis.</title>
        <authorList>
            <person name="Pinto K.M."/>
            <person name="Ruoff K.L."/>
            <person name="Price C.E."/>
            <person name="Valls R.A."/>
            <person name="O'Toole G.A."/>
        </authorList>
    </citation>
    <scope>NUCLEOTIDE SEQUENCE [LARGE SCALE GENOMIC DNA]</scope>
    <source>
        <strain evidence="2 4">AD135F_3B</strain>
    </source>
</reference>
<gene>
    <name evidence="2" type="ORF">FSA03_14680</name>
    <name evidence="1" type="ORF">FSA06_14690</name>
</gene>
<evidence type="ECO:0000313" key="3">
    <source>
        <dbReference type="Proteomes" id="UP000315444"/>
    </source>
</evidence>
<reference evidence="1 3" key="1">
    <citation type="submission" date="2019-07" db="EMBL/GenBank/DDBJ databases">
        <title>Genome sequencing of Bacteroides fragilis.</title>
        <authorList>
            <person name="Galasyn E.V."/>
            <person name="Ruoff K.L."/>
            <person name="Price C.E."/>
            <person name="Valls R.A."/>
            <person name="O'Toole G.A."/>
        </authorList>
    </citation>
    <scope>NUCLEOTIDE SEQUENCE [LARGE SCALE GENOMIC DNA]</scope>
    <source>
        <strain evidence="1 3">AD135F_1B</strain>
    </source>
</reference>
<evidence type="ECO:0000313" key="2">
    <source>
        <dbReference type="EMBL" id="TWV47670.1"/>
    </source>
</evidence>
<dbReference type="AlphaFoldDB" id="A0AB38PSJ8"/>
<proteinExistence type="predicted"/>
<protein>
    <submittedName>
        <fullName evidence="2">Uncharacterized protein</fullName>
    </submittedName>
</protein>
<sequence>MEQGVWQEIEQLYQKFQKLGINEAVDYDKYYLFLLLPIPQPLKAQRLRNLIRSFFSTRE</sequence>